<accession>A0A2T0ARP1</accession>
<evidence type="ECO:0000313" key="3">
    <source>
        <dbReference type="Proteomes" id="UP000239614"/>
    </source>
</evidence>
<evidence type="ECO:0000313" key="2">
    <source>
        <dbReference type="EMBL" id="PRR72071.1"/>
    </source>
</evidence>
<name>A0A2T0ARP1_9CLOT</name>
<dbReference type="AlphaFoldDB" id="A0A2T0ARP1"/>
<comment type="caution">
    <text evidence="2">The sequence shown here is derived from an EMBL/GenBank/DDBJ whole genome shotgun (WGS) entry which is preliminary data.</text>
</comment>
<feature type="coiled-coil region" evidence="1">
    <location>
        <begin position="2"/>
        <end position="118"/>
    </location>
</feature>
<gene>
    <name evidence="2" type="ORF">CPAL_15580</name>
</gene>
<keyword evidence="1" id="KW-0175">Coiled coil</keyword>
<dbReference type="OrthoDB" id="3540923at2"/>
<organism evidence="2 3">
    <name type="scientific">Clostridium thermopalmarium DSM 5974</name>
    <dbReference type="NCBI Taxonomy" id="1121340"/>
    <lineage>
        <taxon>Bacteria</taxon>
        <taxon>Bacillati</taxon>
        <taxon>Bacillota</taxon>
        <taxon>Clostridia</taxon>
        <taxon>Eubacteriales</taxon>
        <taxon>Clostridiaceae</taxon>
        <taxon>Clostridium</taxon>
    </lineage>
</organism>
<keyword evidence="3" id="KW-1185">Reference proteome</keyword>
<protein>
    <submittedName>
        <fullName evidence="2">Uncharacterized protein</fullName>
    </submittedName>
</protein>
<feature type="coiled-coil region" evidence="1">
    <location>
        <begin position="284"/>
        <end position="311"/>
    </location>
</feature>
<evidence type="ECO:0000256" key="1">
    <source>
        <dbReference type="SAM" id="Coils"/>
    </source>
</evidence>
<reference evidence="2 3" key="1">
    <citation type="submission" date="2018-03" db="EMBL/GenBank/DDBJ databases">
        <title>Genome sequence of Clostridium thermopalmarium DSM 5974.</title>
        <authorList>
            <person name="Poehlein A."/>
            <person name="Daniel R."/>
        </authorList>
    </citation>
    <scope>NUCLEOTIDE SEQUENCE [LARGE SCALE GENOMIC DNA]</scope>
    <source>
        <strain evidence="2 3">DSM 5974</strain>
    </source>
</reference>
<dbReference type="EMBL" id="PVXN01000037">
    <property type="protein sequence ID" value="PRR72071.1"/>
    <property type="molecule type" value="Genomic_DNA"/>
</dbReference>
<sequence>MFEDINKQLGELKEKIKEKERLRLRLKELKEQFEYKEKKVQELRNILNKEYKDVKRLENLSVGGLIYTLLGRKEEKLEKEKEEYVLAKVKYDEATADLRALEADIKSAEYRLKDLTGIEEEYDSLIKKKEEIILASHPENRIKLKELEEEIWRCQNNIKELKEATLAGDNLLDALNKVIDSLKSAANWGTFDMLGGGMLSTAIKHNHIDKAKENSYEVKDRIRKFQRELKDIDREFNLDINIGSFASFADFFFDGFFVDWYVQSSIKDALNNAENLKLNVYNILNRIYVEKQESEEKLNRLKEEYKSIIEETY</sequence>
<proteinExistence type="predicted"/>
<dbReference type="RefSeq" id="WP_106024375.1">
    <property type="nucleotide sequence ID" value="NZ_PVXN01000037.1"/>
</dbReference>
<dbReference type="Proteomes" id="UP000239614">
    <property type="component" value="Unassembled WGS sequence"/>
</dbReference>